<keyword evidence="2" id="KW-1185">Reference proteome</keyword>
<proteinExistence type="predicted"/>
<dbReference type="EMBL" id="MU273468">
    <property type="protein sequence ID" value="KAI0036762.1"/>
    <property type="molecule type" value="Genomic_DNA"/>
</dbReference>
<reference evidence="1" key="1">
    <citation type="submission" date="2021-02" db="EMBL/GenBank/DDBJ databases">
        <authorList>
            <consortium name="DOE Joint Genome Institute"/>
            <person name="Ahrendt S."/>
            <person name="Looney B.P."/>
            <person name="Miyauchi S."/>
            <person name="Morin E."/>
            <person name="Drula E."/>
            <person name="Courty P.E."/>
            <person name="Chicoki N."/>
            <person name="Fauchery L."/>
            <person name="Kohler A."/>
            <person name="Kuo A."/>
            <person name="Labutti K."/>
            <person name="Pangilinan J."/>
            <person name="Lipzen A."/>
            <person name="Riley R."/>
            <person name="Andreopoulos W."/>
            <person name="He G."/>
            <person name="Johnson J."/>
            <person name="Barry K.W."/>
            <person name="Grigoriev I.V."/>
            <person name="Nagy L."/>
            <person name="Hibbett D."/>
            <person name="Henrissat B."/>
            <person name="Matheny P.B."/>
            <person name="Labbe J."/>
            <person name="Martin F."/>
        </authorList>
    </citation>
    <scope>NUCLEOTIDE SEQUENCE</scope>
    <source>
        <strain evidence="1">EC-137</strain>
    </source>
</reference>
<evidence type="ECO:0000313" key="2">
    <source>
        <dbReference type="Proteomes" id="UP000814128"/>
    </source>
</evidence>
<dbReference type="Proteomes" id="UP000814128">
    <property type="component" value="Unassembled WGS sequence"/>
</dbReference>
<name>A0ACB8QYM2_9AGAM</name>
<reference evidence="1" key="2">
    <citation type="journal article" date="2022" name="New Phytol.">
        <title>Evolutionary transition to the ectomycorrhizal habit in the genomes of a hyperdiverse lineage of mushroom-forming fungi.</title>
        <authorList>
            <person name="Looney B."/>
            <person name="Miyauchi S."/>
            <person name="Morin E."/>
            <person name="Drula E."/>
            <person name="Courty P.E."/>
            <person name="Kohler A."/>
            <person name="Kuo A."/>
            <person name="LaButti K."/>
            <person name="Pangilinan J."/>
            <person name="Lipzen A."/>
            <person name="Riley R."/>
            <person name="Andreopoulos W."/>
            <person name="He G."/>
            <person name="Johnson J."/>
            <person name="Nolan M."/>
            <person name="Tritt A."/>
            <person name="Barry K.W."/>
            <person name="Grigoriev I.V."/>
            <person name="Nagy L.G."/>
            <person name="Hibbett D."/>
            <person name="Henrissat B."/>
            <person name="Matheny P.B."/>
            <person name="Labbe J."/>
            <person name="Martin F.M."/>
        </authorList>
    </citation>
    <scope>NUCLEOTIDE SEQUENCE</scope>
    <source>
        <strain evidence="1">EC-137</strain>
    </source>
</reference>
<organism evidence="1 2">
    <name type="scientific">Vararia minispora EC-137</name>
    <dbReference type="NCBI Taxonomy" id="1314806"/>
    <lineage>
        <taxon>Eukaryota</taxon>
        <taxon>Fungi</taxon>
        <taxon>Dikarya</taxon>
        <taxon>Basidiomycota</taxon>
        <taxon>Agaricomycotina</taxon>
        <taxon>Agaricomycetes</taxon>
        <taxon>Russulales</taxon>
        <taxon>Lachnocladiaceae</taxon>
        <taxon>Vararia</taxon>
    </lineage>
</organism>
<sequence length="222" mass="24809">MDPYSSQAYYQQYYQQQQAGASSSSDINPYHQPYQGPIYANPAASSSHSAPVPANAYEYDVGILAQQSVYVPGAMIDKRGGAGGKLAKGGKRVTVLRKGGGKTWEDQTLLEWSPSWFRLFVGDLSNDVSDDVLAGAFNKYASFQKARVIRDRLSQKAKYGFVAFSDPEDFLKAWKEMDGKYVGNRPIKLKKADQTAIRPVEIGHRKAKQLEKDLKKNRKKPY</sequence>
<evidence type="ECO:0000313" key="1">
    <source>
        <dbReference type="EMBL" id="KAI0036762.1"/>
    </source>
</evidence>
<accession>A0ACB8QYM2</accession>
<comment type="caution">
    <text evidence="1">The sequence shown here is derived from an EMBL/GenBank/DDBJ whole genome shotgun (WGS) entry which is preliminary data.</text>
</comment>
<protein>
    <submittedName>
        <fullName evidence="1">RNA-binding domain-containing protein</fullName>
    </submittedName>
</protein>
<gene>
    <name evidence="1" type="ORF">K488DRAFT_40513</name>
</gene>